<reference evidence="2" key="2">
    <citation type="submission" date="2020-05" db="UniProtKB">
        <authorList>
            <consortium name="EnsemblMetazoa"/>
        </authorList>
    </citation>
    <scope>IDENTIFICATION</scope>
</reference>
<dbReference type="VEuPathDB" id="VectorBase:ASIC003467"/>
<dbReference type="EMBL" id="ATLV01012266">
    <property type="status" value="NOT_ANNOTATED_CDS"/>
    <property type="molecule type" value="Genomic_DNA"/>
</dbReference>
<evidence type="ECO:0000313" key="1">
    <source>
        <dbReference type="EMBL" id="KFB36309.1"/>
    </source>
</evidence>
<evidence type="ECO:0000313" key="3">
    <source>
        <dbReference type="Proteomes" id="UP000030765"/>
    </source>
</evidence>
<protein>
    <submittedName>
        <fullName evidence="1">Uncharacterized protein LOC100793487</fullName>
    </submittedName>
</protein>
<name>A0A084VEB5_ANOSI</name>
<dbReference type="EMBL" id="KE524777">
    <property type="protein sequence ID" value="KFB36309.1"/>
    <property type="molecule type" value="Genomic_DNA"/>
</dbReference>
<dbReference type="AlphaFoldDB" id="A0A084VEB5"/>
<sequence length="69" mass="7298">MADEPRRVMLATYSPLPPLDGRRFGAVPPEELTGSIDGRTIGVNTAPELTTVCSKGNSRCVQAQAAVID</sequence>
<reference evidence="1 3" key="1">
    <citation type="journal article" date="2014" name="BMC Genomics">
        <title>Genome sequence of Anopheles sinensis provides insight into genetics basis of mosquito competence for malaria parasites.</title>
        <authorList>
            <person name="Zhou D."/>
            <person name="Zhang D."/>
            <person name="Ding G."/>
            <person name="Shi L."/>
            <person name="Hou Q."/>
            <person name="Ye Y."/>
            <person name="Xu Y."/>
            <person name="Zhou H."/>
            <person name="Xiong C."/>
            <person name="Li S."/>
            <person name="Yu J."/>
            <person name="Hong S."/>
            <person name="Yu X."/>
            <person name="Zou P."/>
            <person name="Chen C."/>
            <person name="Chang X."/>
            <person name="Wang W."/>
            <person name="Lv Y."/>
            <person name="Sun Y."/>
            <person name="Ma L."/>
            <person name="Shen B."/>
            <person name="Zhu C."/>
        </authorList>
    </citation>
    <scope>NUCLEOTIDE SEQUENCE [LARGE SCALE GENOMIC DNA]</scope>
</reference>
<organism evidence="1">
    <name type="scientific">Anopheles sinensis</name>
    <name type="common">Mosquito</name>
    <dbReference type="NCBI Taxonomy" id="74873"/>
    <lineage>
        <taxon>Eukaryota</taxon>
        <taxon>Metazoa</taxon>
        <taxon>Ecdysozoa</taxon>
        <taxon>Arthropoda</taxon>
        <taxon>Hexapoda</taxon>
        <taxon>Insecta</taxon>
        <taxon>Pterygota</taxon>
        <taxon>Neoptera</taxon>
        <taxon>Endopterygota</taxon>
        <taxon>Diptera</taxon>
        <taxon>Nematocera</taxon>
        <taxon>Culicoidea</taxon>
        <taxon>Culicidae</taxon>
        <taxon>Anophelinae</taxon>
        <taxon>Anopheles</taxon>
    </lineage>
</organism>
<dbReference type="Proteomes" id="UP000030765">
    <property type="component" value="Unassembled WGS sequence"/>
</dbReference>
<gene>
    <name evidence="1" type="ORF">ZHAS_00003467</name>
</gene>
<keyword evidence="3" id="KW-1185">Reference proteome</keyword>
<evidence type="ECO:0000313" key="2">
    <source>
        <dbReference type="EnsemblMetazoa" id="ASIC003467-PA"/>
    </source>
</evidence>
<accession>A0A084VEB5</accession>
<proteinExistence type="predicted"/>
<dbReference type="EnsemblMetazoa" id="ASIC003467-RA">
    <property type="protein sequence ID" value="ASIC003467-PA"/>
    <property type="gene ID" value="ASIC003467"/>
</dbReference>